<organism evidence="3 4">
    <name type="scientific">Fusarium kuroshium</name>
    <dbReference type="NCBI Taxonomy" id="2010991"/>
    <lineage>
        <taxon>Eukaryota</taxon>
        <taxon>Fungi</taxon>
        <taxon>Dikarya</taxon>
        <taxon>Ascomycota</taxon>
        <taxon>Pezizomycotina</taxon>
        <taxon>Sordariomycetes</taxon>
        <taxon>Hypocreomycetidae</taxon>
        <taxon>Hypocreales</taxon>
        <taxon>Nectriaceae</taxon>
        <taxon>Fusarium</taxon>
        <taxon>Fusarium solani species complex</taxon>
    </lineage>
</organism>
<evidence type="ECO:0000313" key="3">
    <source>
        <dbReference type="EMBL" id="RMJ10688.1"/>
    </source>
</evidence>
<dbReference type="OrthoDB" id="5426165at2759"/>
<proteinExistence type="predicted"/>
<feature type="compositionally biased region" description="Polar residues" evidence="1">
    <location>
        <begin position="152"/>
        <end position="162"/>
    </location>
</feature>
<feature type="region of interest" description="Disordered" evidence="1">
    <location>
        <begin position="312"/>
        <end position="337"/>
    </location>
</feature>
<dbReference type="Proteomes" id="UP000277212">
    <property type="component" value="Unassembled WGS sequence"/>
</dbReference>
<dbReference type="STRING" id="2010991.A0A3M2RZE6"/>
<feature type="transmembrane region" description="Helical" evidence="2">
    <location>
        <begin position="38"/>
        <end position="60"/>
    </location>
</feature>
<accession>A0A3M2RZE6</accession>
<dbReference type="PANTHER" id="PTHR40623:SF2">
    <property type="entry name" value="INTEGRAL MEMBRANE PROTEIN"/>
    <property type="match status" value="1"/>
</dbReference>
<sequence>MSVFFVDWELWQEMTFASNMPPPLCWQTTQRTVANRRLLPQVLGCCIVLVFAIGLIKLWWTNRAMRRLEIIDEEKRARVSLMSHCGIENLRPPEIPFGIRAIQNGVQVEGIWISRPDTPESRNKTPGATLVGHRVEMSKGKGRMIELGKTCSNPSIESQSIPTHRPQQDDTISPVEPFNYHTHLGQAEPVQSMSTPPHQHLCSGRQRNWRRSDTSTSTSLRDPFGTPAQTPTTWSLSQVSAVGSELDYSVSELALSVTEQASLRHGVTRATRGRVALPTGFRLDVAERAQDVTHYQIDRLHQQVEHRPALNKANPGRTRLQKAERSEKRLLSRSSTS</sequence>
<dbReference type="AlphaFoldDB" id="A0A3M2RZE6"/>
<dbReference type="PANTHER" id="PTHR40623">
    <property type="entry name" value="INTEGRAL MEMBRANE PROTEIN"/>
    <property type="match status" value="1"/>
</dbReference>
<dbReference type="EMBL" id="NKUJ01000194">
    <property type="protein sequence ID" value="RMJ10688.1"/>
    <property type="molecule type" value="Genomic_DNA"/>
</dbReference>
<evidence type="ECO:0000256" key="2">
    <source>
        <dbReference type="SAM" id="Phobius"/>
    </source>
</evidence>
<keyword evidence="2" id="KW-0812">Transmembrane</keyword>
<keyword evidence="2" id="KW-0472">Membrane</keyword>
<keyword evidence="2" id="KW-1133">Transmembrane helix</keyword>
<gene>
    <name evidence="3" type="ORF">CDV36_009671</name>
</gene>
<evidence type="ECO:0000313" key="4">
    <source>
        <dbReference type="Proteomes" id="UP000277212"/>
    </source>
</evidence>
<evidence type="ECO:0000256" key="1">
    <source>
        <dbReference type="SAM" id="MobiDB-lite"/>
    </source>
</evidence>
<keyword evidence="4" id="KW-1185">Reference proteome</keyword>
<reference evidence="3 4" key="1">
    <citation type="submission" date="2017-06" db="EMBL/GenBank/DDBJ databases">
        <title>Comparative genomic analysis of Ambrosia Fusariam Clade fungi.</title>
        <authorList>
            <person name="Stajich J.E."/>
            <person name="Carrillo J."/>
            <person name="Kijimoto T."/>
            <person name="Eskalen A."/>
            <person name="O'Donnell K."/>
            <person name="Kasson M."/>
        </authorList>
    </citation>
    <scope>NUCLEOTIDE SEQUENCE [LARGE SCALE GENOMIC DNA]</scope>
    <source>
        <strain evidence="3">UCR3666</strain>
    </source>
</reference>
<feature type="region of interest" description="Disordered" evidence="1">
    <location>
        <begin position="152"/>
        <end position="171"/>
    </location>
</feature>
<protein>
    <submittedName>
        <fullName evidence="3">Uncharacterized protein</fullName>
    </submittedName>
</protein>
<comment type="caution">
    <text evidence="3">The sequence shown here is derived from an EMBL/GenBank/DDBJ whole genome shotgun (WGS) entry which is preliminary data.</text>
</comment>
<name>A0A3M2RZE6_9HYPO</name>
<feature type="region of interest" description="Disordered" evidence="1">
    <location>
        <begin position="189"/>
        <end position="232"/>
    </location>
</feature>
<feature type="compositionally biased region" description="Basic and acidic residues" evidence="1">
    <location>
        <begin position="321"/>
        <end position="330"/>
    </location>
</feature>